<name>A0ABV2L8Y2_9HYPH</name>
<protein>
    <submittedName>
        <fullName evidence="2">Uncharacterized protein</fullName>
    </submittedName>
</protein>
<dbReference type="RefSeq" id="WP_238281499.1">
    <property type="nucleotide sequence ID" value="NZ_BPQL01000126.1"/>
</dbReference>
<keyword evidence="3" id="KW-1185">Reference proteome</keyword>
<feature type="compositionally biased region" description="Polar residues" evidence="1">
    <location>
        <begin position="1"/>
        <end position="11"/>
    </location>
</feature>
<feature type="region of interest" description="Disordered" evidence="1">
    <location>
        <begin position="1"/>
        <end position="28"/>
    </location>
</feature>
<comment type="caution">
    <text evidence="2">The sequence shown here is derived from an EMBL/GenBank/DDBJ whole genome shotgun (WGS) entry which is preliminary data.</text>
</comment>
<dbReference type="Proteomes" id="UP001549145">
    <property type="component" value="Unassembled WGS sequence"/>
</dbReference>
<organism evidence="2 3">
    <name type="scientific">Methylobacterium goesingense</name>
    <dbReference type="NCBI Taxonomy" id="243690"/>
    <lineage>
        <taxon>Bacteria</taxon>
        <taxon>Pseudomonadati</taxon>
        <taxon>Pseudomonadota</taxon>
        <taxon>Alphaproteobacteria</taxon>
        <taxon>Hyphomicrobiales</taxon>
        <taxon>Methylobacteriaceae</taxon>
        <taxon>Methylobacterium</taxon>
    </lineage>
</organism>
<dbReference type="EMBL" id="JBEPMM010000013">
    <property type="protein sequence ID" value="MET3694309.1"/>
    <property type="molecule type" value="Genomic_DNA"/>
</dbReference>
<evidence type="ECO:0000313" key="3">
    <source>
        <dbReference type="Proteomes" id="UP001549145"/>
    </source>
</evidence>
<evidence type="ECO:0000313" key="2">
    <source>
        <dbReference type="EMBL" id="MET3694309.1"/>
    </source>
</evidence>
<accession>A0ABV2L8Y2</accession>
<reference evidence="2 3" key="1">
    <citation type="submission" date="2024-06" db="EMBL/GenBank/DDBJ databases">
        <title>Genomic Encyclopedia of Type Strains, Phase IV (KMG-IV): sequencing the most valuable type-strain genomes for metagenomic binning, comparative biology and taxonomic classification.</title>
        <authorList>
            <person name="Goeker M."/>
        </authorList>
    </citation>
    <scope>NUCLEOTIDE SEQUENCE [LARGE SCALE GENOMIC DNA]</scope>
    <source>
        <strain evidence="2 3">DSM 21331</strain>
    </source>
</reference>
<evidence type="ECO:0000256" key="1">
    <source>
        <dbReference type="SAM" id="MobiDB-lite"/>
    </source>
</evidence>
<gene>
    <name evidence="2" type="ORF">ABID43_003868</name>
</gene>
<proteinExistence type="predicted"/>
<sequence>MPQPAQTNLKSESIGEQPPLQMQIQSAVQDRTTPISRLLRLMAALDADASANQNLRHVLRARIGAPLSV</sequence>